<feature type="domain" description="Tr-type G" evidence="8">
    <location>
        <begin position="5"/>
        <end position="280"/>
    </location>
</feature>
<keyword evidence="3 6" id="KW-0251">Elongation factor</keyword>
<dbReference type="Proteomes" id="UP000051373">
    <property type="component" value="Unassembled WGS sequence"/>
</dbReference>
<dbReference type="Gene3D" id="3.30.230.10">
    <property type="match status" value="1"/>
</dbReference>
<dbReference type="Pfam" id="PF03764">
    <property type="entry name" value="EFG_IV"/>
    <property type="match status" value="1"/>
</dbReference>
<reference evidence="9 10" key="1">
    <citation type="journal article" date="2015" name="Microbiome">
        <title>Genomic resolution of linkages in carbon, nitrogen, and sulfur cycling among widespread estuary sediment bacteria.</title>
        <authorList>
            <person name="Baker B.J."/>
            <person name="Lazar C.S."/>
            <person name="Teske A.P."/>
            <person name="Dick G.J."/>
        </authorList>
    </citation>
    <scope>NUCLEOTIDE SEQUENCE [LARGE SCALE GENOMIC DNA]</scope>
    <source>
        <strain evidence="9">SM23_42</strain>
    </source>
</reference>
<dbReference type="SMART" id="SM00838">
    <property type="entry name" value="EFG_C"/>
    <property type="match status" value="1"/>
</dbReference>
<dbReference type="SMART" id="SM00889">
    <property type="entry name" value="EFG_IV"/>
    <property type="match status" value="1"/>
</dbReference>
<keyword evidence="6" id="KW-0963">Cytoplasm</keyword>
<comment type="caution">
    <text evidence="9">The sequence shown here is derived from an EMBL/GenBank/DDBJ whole genome shotgun (WGS) entry which is preliminary data.</text>
</comment>
<dbReference type="AlphaFoldDB" id="A0A0S8FWT4"/>
<dbReference type="FunFam" id="3.30.70.870:FF:000001">
    <property type="entry name" value="Elongation factor G"/>
    <property type="match status" value="1"/>
</dbReference>
<dbReference type="InterPro" id="IPR047872">
    <property type="entry name" value="EFG_IV"/>
</dbReference>
<evidence type="ECO:0000313" key="10">
    <source>
        <dbReference type="Proteomes" id="UP000051373"/>
    </source>
</evidence>
<dbReference type="InterPro" id="IPR000640">
    <property type="entry name" value="EFG_V-like"/>
</dbReference>
<dbReference type="InterPro" id="IPR035647">
    <property type="entry name" value="EFG_III/V"/>
</dbReference>
<dbReference type="InterPro" id="IPR027417">
    <property type="entry name" value="P-loop_NTPase"/>
</dbReference>
<dbReference type="InterPro" id="IPR020568">
    <property type="entry name" value="Ribosomal_Su5_D2-typ_SF"/>
</dbReference>
<proteinExistence type="inferred from homology"/>
<evidence type="ECO:0000259" key="8">
    <source>
        <dbReference type="PROSITE" id="PS51722"/>
    </source>
</evidence>
<dbReference type="InterPro" id="IPR005517">
    <property type="entry name" value="Transl_elong_EFG/EF2_IV"/>
</dbReference>
<dbReference type="PANTHER" id="PTHR43261:SF1">
    <property type="entry name" value="RIBOSOME-RELEASING FACTOR 2, MITOCHONDRIAL"/>
    <property type="match status" value="1"/>
</dbReference>
<dbReference type="GO" id="GO:0003924">
    <property type="term" value="F:GTPase activity"/>
    <property type="evidence" value="ECO:0007669"/>
    <property type="project" value="InterPro"/>
</dbReference>
<dbReference type="Gene3D" id="3.30.70.240">
    <property type="match status" value="1"/>
</dbReference>
<protein>
    <recommendedName>
        <fullName evidence="6 7">Elongation factor G</fullName>
        <shortName evidence="6">EF-G</shortName>
    </recommendedName>
</protein>
<keyword evidence="5 6" id="KW-0342">GTP-binding</keyword>
<evidence type="ECO:0000313" key="9">
    <source>
        <dbReference type="EMBL" id="KPK64388.1"/>
    </source>
</evidence>
<dbReference type="InterPro" id="IPR035649">
    <property type="entry name" value="EFG_V"/>
</dbReference>
<dbReference type="Gene3D" id="2.40.30.10">
    <property type="entry name" value="Translation factors"/>
    <property type="match status" value="1"/>
</dbReference>
<sequence length="683" mass="77430">MIDLAKIRNIGLAAHIDAGKTTTTERILFYSGRIRKMGEVDEGSATMDWMDQERERGITITSAATTSYWKDYRINIIDTPGHVDFTVEVERSMKVLDGLIAIFCAVGGVQPQTETVWRQADKYQVPRIAFVNKMDRVGADFYRVIAQMKTKLSMKPLVLQIPIADEDKFYGLVDIVNQKAFYWEEETLGAKYREEEIPGQYRELSEQYRTEMLEMLAEHDEEIFESYFGEIAIPVNKIKWVIRKGTIDLHFFPVLCGAALKNMGVQKLLDAVLDYLPSPIDLRATKGLNPKTLKEETRQPSVDAPFSALLFKAQTDPHLGLIYYVRVYSGRVAGGAKVLIYPPERVDRIGRLLLMHANKREESKSLMVGEIGVVTGLRECKTGYTLCDTKHPISFESMRFPEPVIFVSLEPKTKMDDAKLDGTLKYLQIEDPTFKVRTDEETAQRIVSGMGELHLEIIVDRLKREFGVECHVSKPQVSYRETISEPVTVEGRFIKQTGGRGHYGVVKMKIEPAERGRGIKIENRLKEGVIPRQFVPAIEQGIKEQTEVGVYYGYPIIDIQLTILDGKHHPTDSSDLDFKIAAQMALRDGFAKGKPILLEPIMALEIIVPQQYLGDVINDVNARKGNIQKIETNKQEKIIDATLALAKSFGYATDLRSITQGHGIHTMQFSHYAPKEEKEEKLY</sequence>
<dbReference type="SUPFAM" id="SSF50447">
    <property type="entry name" value="Translation proteins"/>
    <property type="match status" value="1"/>
</dbReference>
<feature type="binding site" evidence="6">
    <location>
        <begin position="132"/>
        <end position="135"/>
    </location>
    <ligand>
        <name>GTP</name>
        <dbReference type="ChEBI" id="CHEBI:37565"/>
    </ligand>
</feature>
<dbReference type="InterPro" id="IPR031157">
    <property type="entry name" value="G_TR_CS"/>
</dbReference>
<comment type="similarity">
    <text evidence="1 6">Belongs to the TRAFAC class translation factor GTPase superfamily. Classic translation factor GTPase family. EF-G/EF-2 subfamily.</text>
</comment>
<dbReference type="InterPro" id="IPR009000">
    <property type="entry name" value="Transl_B-barrel_sf"/>
</dbReference>
<name>A0A0S8FWT4_UNCW3</name>
<dbReference type="FunFam" id="3.30.70.240:FF:000001">
    <property type="entry name" value="Elongation factor G"/>
    <property type="match status" value="1"/>
</dbReference>
<dbReference type="CDD" id="cd01434">
    <property type="entry name" value="EFG_mtEFG1_IV"/>
    <property type="match status" value="1"/>
</dbReference>
<dbReference type="NCBIfam" id="NF009381">
    <property type="entry name" value="PRK12740.1-5"/>
    <property type="match status" value="1"/>
</dbReference>
<evidence type="ECO:0000256" key="3">
    <source>
        <dbReference type="ARBA" id="ARBA00022768"/>
    </source>
</evidence>
<evidence type="ECO:0000256" key="6">
    <source>
        <dbReference type="HAMAP-Rule" id="MF_00054"/>
    </source>
</evidence>
<evidence type="ECO:0000256" key="2">
    <source>
        <dbReference type="ARBA" id="ARBA00022741"/>
    </source>
</evidence>
<keyword evidence="4 6" id="KW-0648">Protein biosynthesis</keyword>
<dbReference type="InterPro" id="IPR000795">
    <property type="entry name" value="T_Tr_GTP-bd_dom"/>
</dbReference>
<dbReference type="CDD" id="cd03713">
    <property type="entry name" value="EFG_mtEFG_C"/>
    <property type="match status" value="1"/>
</dbReference>
<dbReference type="HAMAP" id="MF_00054_B">
    <property type="entry name" value="EF_G_EF_2_B"/>
    <property type="match status" value="1"/>
</dbReference>
<evidence type="ECO:0000256" key="1">
    <source>
        <dbReference type="ARBA" id="ARBA00005870"/>
    </source>
</evidence>
<dbReference type="GO" id="GO:0005525">
    <property type="term" value="F:GTP binding"/>
    <property type="evidence" value="ECO:0007669"/>
    <property type="project" value="UniProtKB-UniRule"/>
</dbReference>
<dbReference type="GO" id="GO:0032790">
    <property type="term" value="P:ribosome disassembly"/>
    <property type="evidence" value="ECO:0007669"/>
    <property type="project" value="TreeGrafter"/>
</dbReference>
<dbReference type="PROSITE" id="PS51722">
    <property type="entry name" value="G_TR_2"/>
    <property type="match status" value="1"/>
</dbReference>
<dbReference type="SUPFAM" id="SSF54211">
    <property type="entry name" value="Ribosomal protein S5 domain 2-like"/>
    <property type="match status" value="1"/>
</dbReference>
<dbReference type="InterPro" id="IPR005225">
    <property type="entry name" value="Small_GTP-bd"/>
</dbReference>
<dbReference type="Gene3D" id="3.30.70.870">
    <property type="entry name" value="Elongation Factor G (Translational Gtpase), domain 3"/>
    <property type="match status" value="1"/>
</dbReference>
<dbReference type="GO" id="GO:0003746">
    <property type="term" value="F:translation elongation factor activity"/>
    <property type="evidence" value="ECO:0007669"/>
    <property type="project" value="UniProtKB-UniRule"/>
</dbReference>
<dbReference type="SUPFAM" id="SSF54980">
    <property type="entry name" value="EF-G C-terminal domain-like"/>
    <property type="match status" value="2"/>
</dbReference>
<dbReference type="InterPro" id="IPR053905">
    <property type="entry name" value="EF-G-like_DII"/>
</dbReference>
<comment type="subcellular location">
    <subcellularLocation>
        <location evidence="6">Cytoplasm</location>
    </subcellularLocation>
</comment>
<dbReference type="PATRIC" id="fig|1703779.3.peg.593"/>
<dbReference type="Pfam" id="PF14492">
    <property type="entry name" value="EFG_III"/>
    <property type="match status" value="1"/>
</dbReference>
<dbReference type="CDD" id="cd01886">
    <property type="entry name" value="EF-G"/>
    <property type="match status" value="1"/>
</dbReference>
<dbReference type="GO" id="GO:0005737">
    <property type="term" value="C:cytoplasm"/>
    <property type="evidence" value="ECO:0007669"/>
    <property type="project" value="UniProtKB-SubCell"/>
</dbReference>
<evidence type="ECO:0000256" key="7">
    <source>
        <dbReference type="NCBIfam" id="TIGR00484"/>
    </source>
</evidence>
<organism evidence="9 10">
    <name type="scientific">candidate division WOR_3 bacterium SM23_42</name>
    <dbReference type="NCBI Taxonomy" id="1703779"/>
    <lineage>
        <taxon>Bacteria</taxon>
        <taxon>Bacteria division WOR-3</taxon>
    </lineage>
</organism>
<dbReference type="STRING" id="1703779.AMJ83_02960"/>
<dbReference type="Gene3D" id="3.40.50.300">
    <property type="entry name" value="P-loop containing nucleotide triphosphate hydrolases"/>
    <property type="match status" value="1"/>
</dbReference>
<feature type="binding site" evidence="6">
    <location>
        <begin position="14"/>
        <end position="21"/>
    </location>
    <ligand>
        <name>GTP</name>
        <dbReference type="ChEBI" id="CHEBI:37565"/>
    </ligand>
</feature>
<dbReference type="Pfam" id="PF22042">
    <property type="entry name" value="EF-G_D2"/>
    <property type="match status" value="1"/>
</dbReference>
<evidence type="ECO:0000256" key="4">
    <source>
        <dbReference type="ARBA" id="ARBA00022917"/>
    </source>
</evidence>
<dbReference type="PRINTS" id="PR00315">
    <property type="entry name" value="ELONGATNFCT"/>
</dbReference>
<dbReference type="NCBIfam" id="TIGR00231">
    <property type="entry name" value="small_GTP"/>
    <property type="match status" value="1"/>
</dbReference>
<dbReference type="InterPro" id="IPR041095">
    <property type="entry name" value="EFG_II"/>
</dbReference>
<keyword evidence="2 6" id="KW-0547">Nucleotide-binding</keyword>
<accession>A0A0S8FWT4</accession>
<dbReference type="NCBIfam" id="TIGR00484">
    <property type="entry name" value="EF-G"/>
    <property type="match status" value="1"/>
</dbReference>
<dbReference type="EMBL" id="LJUJ01000003">
    <property type="protein sequence ID" value="KPK64388.1"/>
    <property type="molecule type" value="Genomic_DNA"/>
</dbReference>
<feature type="binding site" evidence="6">
    <location>
        <begin position="78"/>
        <end position="82"/>
    </location>
    <ligand>
        <name>GTP</name>
        <dbReference type="ChEBI" id="CHEBI:37565"/>
    </ligand>
</feature>
<dbReference type="SUPFAM" id="SSF52540">
    <property type="entry name" value="P-loop containing nucleoside triphosphate hydrolases"/>
    <property type="match status" value="1"/>
</dbReference>
<gene>
    <name evidence="6 9" type="primary">fusA</name>
    <name evidence="9" type="ORF">AMJ83_02960</name>
</gene>
<dbReference type="InterPro" id="IPR014721">
    <property type="entry name" value="Ribsml_uS5_D2-typ_fold_subgr"/>
</dbReference>
<dbReference type="InterPro" id="IPR004540">
    <property type="entry name" value="Transl_elong_EFG/EF2"/>
</dbReference>
<dbReference type="Pfam" id="PF00679">
    <property type="entry name" value="EFG_C"/>
    <property type="match status" value="1"/>
</dbReference>
<dbReference type="PROSITE" id="PS00301">
    <property type="entry name" value="G_TR_1"/>
    <property type="match status" value="1"/>
</dbReference>
<dbReference type="PANTHER" id="PTHR43261">
    <property type="entry name" value="TRANSLATION ELONGATION FACTOR G-RELATED"/>
    <property type="match status" value="1"/>
</dbReference>
<dbReference type="InterPro" id="IPR009022">
    <property type="entry name" value="EFG_III"/>
</dbReference>
<evidence type="ECO:0000256" key="5">
    <source>
        <dbReference type="ARBA" id="ARBA00023134"/>
    </source>
</evidence>
<dbReference type="FunFam" id="3.40.50.300:FF:000029">
    <property type="entry name" value="Elongation factor G"/>
    <property type="match status" value="1"/>
</dbReference>
<dbReference type="Pfam" id="PF00009">
    <property type="entry name" value="GTP_EFTU"/>
    <property type="match status" value="1"/>
</dbReference>
<comment type="function">
    <text evidence="6">Catalyzes the GTP-dependent ribosomal translocation step during translation elongation. During this step, the ribosome changes from the pre-translocational (PRE) to the post-translocational (POST) state as the newly formed A-site-bound peptidyl-tRNA and P-site-bound deacylated tRNA move to the P and E sites, respectively. Catalyzes the coordinated movement of the two tRNA molecules, the mRNA and conformational changes in the ribosome.</text>
</comment>
<dbReference type="CDD" id="cd16262">
    <property type="entry name" value="EFG_III"/>
    <property type="match status" value="1"/>
</dbReference>